<feature type="region of interest" description="Disordered" evidence="1">
    <location>
        <begin position="482"/>
        <end position="608"/>
    </location>
</feature>
<keyword evidence="3" id="KW-1185">Reference proteome</keyword>
<proteinExistence type="predicted"/>
<feature type="compositionally biased region" description="Low complexity" evidence="1">
    <location>
        <begin position="588"/>
        <end position="608"/>
    </location>
</feature>
<sequence>MATRQNNGSKDAAMESTLDQKQGEYHQTESVDVSCEFSELAASAAPPASTQTPLYTPTEHYGSWAQYEQVQYQSTTVVQSAQTATDQVPGQHYAYPPQEPQVAHASVSAAEAAAQYAVSSAAETYHVAAQPDASQAYGPPSVPATTVYDSVTSFTTYASAQSQQTAEAAYMAPAQMQQSVPTSQSLPGQPMYMTQTVTDNQFQGVPPATPSWVPAQAPMLVQAQYTVQGGVQTGASPYQTLVVGPDGQYYTQVPLPLANQGPATVVYQTGPNGVQYMTTQSATGQMMVQTQQQPSQFGRKIWNKETAVQAKEATINATKKAYGKSKEFIVNKDGARAVAKTTWRQSKDVMVKTTDMMDKYVKPLMPFIAAADPELAASLRATSQIGRIVKTQDRKNLAQAKNGPAAQQNSAQPQLDAAALANLAPLLALLQQTTQLNAASGNQQGNDAQAQTRLLAALLQVQQQQPQQPQIQQPQIQQLQAQQQQPQQPQSQRPYVQQQQQQQQYQAQQPLSQLQPNISTLQSPHGQFQQPQIQQPVNEQQPQPTHPQSNIQQQFPQQSQQWQQPIQQPQIQQQQQIIPRRKPISSNPASHQQTAPPAPSASGTASEATADQLASFLDSQLTLQDQLCVQDKPQNTTAETWMHHAFRTFGIDDILLPPGSFTQSQTPPHTVTGNLLPQADASFEIEPFSNSTLLQQRINDLQSIPMASLPPNPPLETQLLEPLAVRPELNRSALVAADCLVGLAAGQRTSYKILLQSSAPQGYGISIASNTATSVTEAAKDAVKRMVGSIRWAAALEEGVSN</sequence>
<feature type="compositionally biased region" description="Low complexity" evidence="1">
    <location>
        <begin position="482"/>
        <end position="578"/>
    </location>
</feature>
<evidence type="ECO:0000256" key="1">
    <source>
        <dbReference type="SAM" id="MobiDB-lite"/>
    </source>
</evidence>
<dbReference type="InParanoid" id="A0A1J7IU24"/>
<gene>
    <name evidence="2" type="ORF">CONLIGDRAFT_630731</name>
</gene>
<name>A0A1J7IU24_9PEZI</name>
<organism evidence="2 3">
    <name type="scientific">Coniochaeta ligniaria NRRL 30616</name>
    <dbReference type="NCBI Taxonomy" id="1408157"/>
    <lineage>
        <taxon>Eukaryota</taxon>
        <taxon>Fungi</taxon>
        <taxon>Dikarya</taxon>
        <taxon>Ascomycota</taxon>
        <taxon>Pezizomycotina</taxon>
        <taxon>Sordariomycetes</taxon>
        <taxon>Sordariomycetidae</taxon>
        <taxon>Coniochaetales</taxon>
        <taxon>Coniochaetaceae</taxon>
        <taxon>Coniochaeta</taxon>
    </lineage>
</organism>
<evidence type="ECO:0000313" key="3">
    <source>
        <dbReference type="Proteomes" id="UP000182658"/>
    </source>
</evidence>
<accession>A0A1J7IU24</accession>
<protein>
    <submittedName>
        <fullName evidence="2">Uncharacterized protein</fullName>
    </submittedName>
</protein>
<reference evidence="2 3" key="1">
    <citation type="submission" date="2016-10" db="EMBL/GenBank/DDBJ databases">
        <title>Draft genome sequence of Coniochaeta ligniaria NRRL30616, a lignocellulolytic fungus for bioabatement of inhibitors in plant biomass hydrolysates.</title>
        <authorList>
            <consortium name="DOE Joint Genome Institute"/>
            <person name="Jimenez D.J."/>
            <person name="Hector R.E."/>
            <person name="Riley R."/>
            <person name="Sun H."/>
            <person name="Grigoriev I.V."/>
            <person name="Van Elsas J.D."/>
            <person name="Nichols N.N."/>
        </authorList>
    </citation>
    <scope>NUCLEOTIDE SEQUENCE [LARGE SCALE GENOMIC DNA]</scope>
    <source>
        <strain evidence="2 3">NRRL 30616</strain>
    </source>
</reference>
<dbReference type="Proteomes" id="UP000182658">
    <property type="component" value="Unassembled WGS sequence"/>
</dbReference>
<evidence type="ECO:0000313" key="2">
    <source>
        <dbReference type="EMBL" id="OIW30821.1"/>
    </source>
</evidence>
<dbReference type="OrthoDB" id="10505410at2759"/>
<dbReference type="EMBL" id="KV875096">
    <property type="protein sequence ID" value="OIW30821.1"/>
    <property type="molecule type" value="Genomic_DNA"/>
</dbReference>
<dbReference type="AlphaFoldDB" id="A0A1J7IU24"/>
<feature type="region of interest" description="Disordered" evidence="1">
    <location>
        <begin position="1"/>
        <end position="31"/>
    </location>
</feature>